<gene>
    <name evidence="9" type="ORF">PV07_03364</name>
</gene>
<evidence type="ECO:0000256" key="1">
    <source>
        <dbReference type="ARBA" id="ARBA00004123"/>
    </source>
</evidence>
<protein>
    <recommendedName>
        <fullName evidence="8">Zn(2)-C6 fungal-type domain-containing protein</fullName>
    </recommendedName>
</protein>
<dbReference type="Gene3D" id="4.10.240.10">
    <property type="entry name" value="Zn(2)-C6 fungal-type DNA-binding domain"/>
    <property type="match status" value="1"/>
</dbReference>
<dbReference type="PANTHER" id="PTHR31001">
    <property type="entry name" value="UNCHARACTERIZED TRANSCRIPTIONAL REGULATORY PROTEIN"/>
    <property type="match status" value="1"/>
</dbReference>
<dbReference type="GO" id="GO:0000981">
    <property type="term" value="F:DNA-binding transcription factor activity, RNA polymerase II-specific"/>
    <property type="evidence" value="ECO:0007669"/>
    <property type="project" value="InterPro"/>
</dbReference>
<keyword evidence="5" id="KW-0804">Transcription</keyword>
<dbReference type="InterPro" id="IPR050613">
    <property type="entry name" value="Sec_Metabolite_Reg"/>
</dbReference>
<keyword evidence="6" id="KW-0539">Nucleus</keyword>
<dbReference type="Pfam" id="PF00172">
    <property type="entry name" value="Zn_clus"/>
    <property type="match status" value="1"/>
</dbReference>
<feature type="compositionally biased region" description="Low complexity" evidence="7">
    <location>
        <begin position="626"/>
        <end position="636"/>
    </location>
</feature>
<dbReference type="PROSITE" id="PS50048">
    <property type="entry name" value="ZN2_CY6_FUNGAL_2"/>
    <property type="match status" value="1"/>
</dbReference>
<evidence type="ECO:0000256" key="6">
    <source>
        <dbReference type="ARBA" id="ARBA00023242"/>
    </source>
</evidence>
<evidence type="ECO:0000256" key="2">
    <source>
        <dbReference type="ARBA" id="ARBA00022723"/>
    </source>
</evidence>
<dbReference type="CDD" id="cd00067">
    <property type="entry name" value="GAL4"/>
    <property type="match status" value="1"/>
</dbReference>
<dbReference type="AlphaFoldDB" id="A0A0D2B271"/>
<dbReference type="PANTHER" id="PTHR31001:SF87">
    <property type="entry name" value="COL-21"/>
    <property type="match status" value="1"/>
</dbReference>
<keyword evidence="4" id="KW-0238">DNA-binding</keyword>
<feature type="region of interest" description="Disordered" evidence="7">
    <location>
        <begin position="587"/>
        <end position="608"/>
    </location>
</feature>
<dbReference type="SMART" id="SM00066">
    <property type="entry name" value="GAL4"/>
    <property type="match status" value="1"/>
</dbReference>
<dbReference type="HOGENOM" id="CLU_013838_1_0_1"/>
<dbReference type="EMBL" id="KN847041">
    <property type="protein sequence ID" value="KIW31767.1"/>
    <property type="molecule type" value="Genomic_DNA"/>
</dbReference>
<accession>A0A0D2B271</accession>
<sequence>MDSRRQPAGLSGEQTRKKRMRITFSCTNCRHSKQKCNRETPCMTCVLRGKQDSCSYGDAIPGRSHKAVEGSYVDAFSKAPDFSVQEYQSAKEETWSPDLACFGYSNVNVHNSLGIVKKLENLELGSSPRPSQKQRNVTLCQPAYDIYKSVLKQLPCSACVRDLVEVFFDEVNWQYTILDRNHFTVKLEEYYHQPTSPLYQAERTFPSERLIFSALLFQVLVCALQFLPAGHSESLHTFCIKGIVVDGDGPSDDPTMRLLGLLPKNVINLDYIAAQILRTAWLKNRGLIAEAWHVLAQATINAQEIGLHRDDGKLYASDAESACVELWDIVLRRRLMVNLFLWDSQMGMVLGKPLNFKANDYTIVPPTDCEIPRNRTSTAPFERSEYEKPNTFTVRLLEYHVHKHLPQIRELELEGPYPRDYSKVERLHQGALEFIATIPAVFRFDNPDTSFDEDCPMLASQREFFCATIWLFILLLHRPYIFSISKSRTEIMKAAIHMLDAQQRFFESLSPHHYKMFTLAYLTVEPCVSMLAVLIAFPHENARLVPEAFKCIRESLFRLNTIRNTNKVAGQGADVIQNLLLRAEKNRPSPVLTSKSSSPRSDAHSSELFVTPSSHGAASFYPVAEQQQPQQPQQQPALFCGNTSFGDMPDWSTPFQQTSSTAPPATSGYAFDATPFRPVADLTYNDLAIAQPFPIAEDNFNGGPGPGSGSGRAVNEVPQQFRGDFGEGSFWSFVNRGST</sequence>
<keyword evidence="3" id="KW-0805">Transcription regulation</keyword>
<name>A0A0D2B271_9EURO</name>
<dbReference type="GO" id="GO:0003677">
    <property type="term" value="F:DNA binding"/>
    <property type="evidence" value="ECO:0007669"/>
    <property type="project" value="UniProtKB-KW"/>
</dbReference>
<evidence type="ECO:0000259" key="8">
    <source>
        <dbReference type="PROSITE" id="PS50048"/>
    </source>
</evidence>
<reference evidence="9 10" key="1">
    <citation type="submission" date="2015-01" db="EMBL/GenBank/DDBJ databases">
        <title>The Genome Sequence of Cladophialophora immunda CBS83496.</title>
        <authorList>
            <consortium name="The Broad Institute Genomics Platform"/>
            <person name="Cuomo C."/>
            <person name="de Hoog S."/>
            <person name="Gorbushina A."/>
            <person name="Stielow B."/>
            <person name="Teixiera M."/>
            <person name="Abouelleil A."/>
            <person name="Chapman S.B."/>
            <person name="Priest M."/>
            <person name="Young S.K."/>
            <person name="Wortman J."/>
            <person name="Nusbaum C."/>
            <person name="Birren B."/>
        </authorList>
    </citation>
    <scope>NUCLEOTIDE SEQUENCE [LARGE SCALE GENOMIC DNA]</scope>
    <source>
        <strain evidence="9 10">CBS 83496</strain>
    </source>
</reference>
<dbReference type="InterPro" id="IPR036864">
    <property type="entry name" value="Zn2-C6_fun-type_DNA-bd_sf"/>
</dbReference>
<evidence type="ECO:0000256" key="5">
    <source>
        <dbReference type="ARBA" id="ARBA00023163"/>
    </source>
</evidence>
<dbReference type="PROSITE" id="PS00463">
    <property type="entry name" value="ZN2_CY6_FUNGAL_1"/>
    <property type="match status" value="1"/>
</dbReference>
<comment type="subcellular location">
    <subcellularLocation>
        <location evidence="1">Nucleus</location>
    </subcellularLocation>
</comment>
<evidence type="ECO:0000256" key="7">
    <source>
        <dbReference type="SAM" id="MobiDB-lite"/>
    </source>
</evidence>
<feature type="domain" description="Zn(2)-C6 fungal-type" evidence="8">
    <location>
        <begin position="25"/>
        <end position="56"/>
    </location>
</feature>
<organism evidence="9 10">
    <name type="scientific">Cladophialophora immunda</name>
    <dbReference type="NCBI Taxonomy" id="569365"/>
    <lineage>
        <taxon>Eukaryota</taxon>
        <taxon>Fungi</taxon>
        <taxon>Dikarya</taxon>
        <taxon>Ascomycota</taxon>
        <taxon>Pezizomycotina</taxon>
        <taxon>Eurotiomycetes</taxon>
        <taxon>Chaetothyriomycetidae</taxon>
        <taxon>Chaetothyriales</taxon>
        <taxon>Herpotrichiellaceae</taxon>
        <taxon>Cladophialophora</taxon>
    </lineage>
</organism>
<dbReference type="InterPro" id="IPR007219">
    <property type="entry name" value="XnlR_reg_dom"/>
</dbReference>
<evidence type="ECO:0000313" key="9">
    <source>
        <dbReference type="EMBL" id="KIW31767.1"/>
    </source>
</evidence>
<keyword evidence="10" id="KW-1185">Reference proteome</keyword>
<dbReference type="RefSeq" id="XP_016251983.1">
    <property type="nucleotide sequence ID" value="XM_016390081.1"/>
</dbReference>
<evidence type="ECO:0000256" key="4">
    <source>
        <dbReference type="ARBA" id="ARBA00023125"/>
    </source>
</evidence>
<dbReference type="Proteomes" id="UP000054466">
    <property type="component" value="Unassembled WGS sequence"/>
</dbReference>
<dbReference type="GO" id="GO:0008270">
    <property type="term" value="F:zinc ion binding"/>
    <property type="evidence" value="ECO:0007669"/>
    <property type="project" value="InterPro"/>
</dbReference>
<evidence type="ECO:0000313" key="10">
    <source>
        <dbReference type="Proteomes" id="UP000054466"/>
    </source>
</evidence>
<dbReference type="Pfam" id="PF04082">
    <property type="entry name" value="Fungal_trans"/>
    <property type="match status" value="1"/>
</dbReference>
<feature type="compositionally biased region" description="Polar residues" evidence="7">
    <location>
        <begin position="591"/>
        <end position="600"/>
    </location>
</feature>
<dbReference type="CDD" id="cd12148">
    <property type="entry name" value="fungal_TF_MHR"/>
    <property type="match status" value="1"/>
</dbReference>
<dbReference type="OrthoDB" id="5344325at2759"/>
<proteinExistence type="predicted"/>
<dbReference type="GO" id="GO:0005634">
    <property type="term" value="C:nucleus"/>
    <property type="evidence" value="ECO:0007669"/>
    <property type="project" value="UniProtKB-SubCell"/>
</dbReference>
<evidence type="ECO:0000256" key="3">
    <source>
        <dbReference type="ARBA" id="ARBA00023015"/>
    </source>
</evidence>
<dbReference type="STRING" id="569365.A0A0D2B271"/>
<dbReference type="GO" id="GO:0006351">
    <property type="term" value="P:DNA-templated transcription"/>
    <property type="evidence" value="ECO:0007669"/>
    <property type="project" value="InterPro"/>
</dbReference>
<dbReference type="GeneID" id="27342558"/>
<keyword evidence="2" id="KW-0479">Metal-binding</keyword>
<dbReference type="InterPro" id="IPR001138">
    <property type="entry name" value="Zn2Cys6_DnaBD"/>
</dbReference>
<dbReference type="SUPFAM" id="SSF57701">
    <property type="entry name" value="Zn2/Cys6 DNA-binding domain"/>
    <property type="match status" value="1"/>
</dbReference>
<dbReference type="VEuPathDB" id="FungiDB:PV07_03364"/>
<feature type="region of interest" description="Disordered" evidence="7">
    <location>
        <begin position="624"/>
        <end position="643"/>
    </location>
</feature>